<evidence type="ECO:0000256" key="11">
    <source>
        <dbReference type="ARBA" id="ARBA00022963"/>
    </source>
</evidence>
<feature type="binding site" description="in dimeric form" evidence="16">
    <location>
        <position position="219"/>
    </location>
    <ligand>
        <name>Ca(2+)</name>
        <dbReference type="ChEBI" id="CHEBI:29108"/>
        <label>1</label>
    </ligand>
</feature>
<dbReference type="EMBL" id="CP028339">
    <property type="protein sequence ID" value="AVR89354.1"/>
    <property type="molecule type" value="Genomic_DNA"/>
</dbReference>
<evidence type="ECO:0000256" key="14">
    <source>
        <dbReference type="ARBA" id="ARBA00023237"/>
    </source>
</evidence>
<evidence type="ECO:0000256" key="16">
    <source>
        <dbReference type="PIRSR" id="PIRSR603187-2"/>
    </source>
</evidence>
<keyword evidence="6" id="KW-0812">Transmembrane</keyword>
<dbReference type="EC" id="3.1.1.4" evidence="17"/>
<dbReference type="Gene3D" id="2.40.230.10">
    <property type="entry name" value="Phospholipase A1"/>
    <property type="match status" value="1"/>
</dbReference>
<evidence type="ECO:0000256" key="2">
    <source>
        <dbReference type="ARBA" id="ARBA00001604"/>
    </source>
</evidence>
<reference evidence="18 19" key="1">
    <citation type="submission" date="2018-03" db="EMBL/GenBank/DDBJ databases">
        <title>Complete genome sequence of Thauera aromatica, a model organism for studying aromatic compound degradation under denitrifying conditions.</title>
        <authorList>
            <person name="Lo H.-Y."/>
            <person name="Goris T."/>
            <person name="Boll M."/>
            <person name="Mueller J.A."/>
        </authorList>
    </citation>
    <scope>NUCLEOTIDE SEQUENCE [LARGE SCALE GENOMIC DNA]</scope>
    <source>
        <strain evidence="18 19">K172</strain>
    </source>
</reference>
<evidence type="ECO:0000256" key="8">
    <source>
        <dbReference type="ARBA" id="ARBA00022729"/>
    </source>
</evidence>
<keyword evidence="8 17" id="KW-0732">Signal</keyword>
<keyword evidence="11 17" id="KW-0442">Lipid degradation</keyword>
<feature type="binding site" description="in dimeric form" evidence="16">
    <location>
        <position position="301"/>
    </location>
    <ligand>
        <name>Ca(2+)</name>
        <dbReference type="ChEBI" id="CHEBI:29108"/>
        <label>1</label>
    </ligand>
</feature>
<evidence type="ECO:0000256" key="7">
    <source>
        <dbReference type="ARBA" id="ARBA00022723"/>
    </source>
</evidence>
<keyword evidence="7 16" id="KW-0479">Metal-binding</keyword>
<dbReference type="OrthoDB" id="188433at2"/>
<evidence type="ECO:0000256" key="4">
    <source>
        <dbReference type="ARBA" id="ARBA00011702"/>
    </source>
</evidence>
<feature type="chain" id="PRO_5019614924" description="Phospholipase A1" evidence="17">
    <location>
        <begin position="27"/>
        <end position="391"/>
    </location>
</feature>
<dbReference type="PRINTS" id="PR01486">
    <property type="entry name" value="PHPHLIPASEA1"/>
</dbReference>
<sequence length="391" mass="43096">MPRRLHARGAQALLLAAALQVLPVQASDWLLASTEPRVVPGDLFHVIVVGPPGATELPESLPALIELPGGGPRIALELAATAPADARSRQRRYTGRWPAEVTGFATLSLQGMASARLLLDAAAATRTAVDTEHTGTVAPMAPLARETVASEPVAPSAFGFHEPMYFLVGGEDPASARFQFSFRYRLTDGHGVLDQRFPVKTGLYFGFTQTSLWDLESDSRPFHDTSFRPSLFYRWMLSDPEDGASVALSGGYEHESNGKDEASSRSIDMLFLKAEGRYYLADGRRYFAVEPKVWTYLDRDDNPDIARYRGYGELGLRFGRDDGLMLGAILRRGTAGYMRRQFDLSYPLRRSIFSGVGAFAHLQYLSGYGETLLGYDERHDPQVRVGVSLVR</sequence>
<name>A0A2R4BQ60_THAAR</name>
<keyword evidence="14 17" id="KW-0998">Cell outer membrane</keyword>
<dbReference type="InterPro" id="IPR003187">
    <property type="entry name" value="PLipase_A1"/>
</dbReference>
<comment type="catalytic activity">
    <reaction evidence="1 17">
        <text>a 1,2-diacyl-sn-glycero-3-phosphocholine + H2O = a 2-acyl-sn-glycero-3-phosphocholine + a fatty acid + H(+)</text>
        <dbReference type="Rhea" id="RHEA:18689"/>
        <dbReference type="ChEBI" id="CHEBI:15377"/>
        <dbReference type="ChEBI" id="CHEBI:15378"/>
        <dbReference type="ChEBI" id="CHEBI:28868"/>
        <dbReference type="ChEBI" id="CHEBI:57643"/>
        <dbReference type="ChEBI" id="CHEBI:57875"/>
        <dbReference type="EC" id="3.1.1.32"/>
    </reaction>
</comment>
<keyword evidence="13" id="KW-0472">Membrane</keyword>
<evidence type="ECO:0000256" key="5">
    <source>
        <dbReference type="ARBA" id="ARBA00022452"/>
    </source>
</evidence>
<dbReference type="SUPFAM" id="SSF56931">
    <property type="entry name" value="Outer membrane phospholipase A (OMPLA)"/>
    <property type="match status" value="1"/>
</dbReference>
<evidence type="ECO:0000256" key="9">
    <source>
        <dbReference type="ARBA" id="ARBA00022801"/>
    </source>
</evidence>
<dbReference type="GO" id="GO:0046872">
    <property type="term" value="F:metal ion binding"/>
    <property type="evidence" value="ECO:0007669"/>
    <property type="project" value="UniProtKB-KW"/>
</dbReference>
<dbReference type="AlphaFoldDB" id="A0A2R4BQ60"/>
<dbReference type="RefSeq" id="WP_107221488.1">
    <property type="nucleotide sequence ID" value="NZ_CP028339.1"/>
</dbReference>
<dbReference type="Pfam" id="PF02253">
    <property type="entry name" value="PLA1"/>
    <property type="match status" value="1"/>
</dbReference>
<dbReference type="GO" id="GO:0009279">
    <property type="term" value="C:cell outer membrane"/>
    <property type="evidence" value="ECO:0007669"/>
    <property type="project" value="UniProtKB-SubCell"/>
</dbReference>
<dbReference type="EC" id="3.1.1.32" evidence="17"/>
<comment type="subcellular location">
    <subcellularLocation>
        <location evidence="17">Cell outer membrane</location>
        <topology evidence="17">Multi-pass membrane protein</topology>
    </subcellularLocation>
    <text evidence="17">One of the very few enzymes located there.</text>
</comment>
<evidence type="ECO:0000256" key="1">
    <source>
        <dbReference type="ARBA" id="ARBA00000111"/>
    </source>
</evidence>
<dbReference type="InterPro" id="IPR036541">
    <property type="entry name" value="PLipase_A1_sf"/>
</dbReference>
<evidence type="ECO:0000256" key="6">
    <source>
        <dbReference type="ARBA" id="ARBA00022692"/>
    </source>
</evidence>
<dbReference type="PANTHER" id="PTHR40457">
    <property type="entry name" value="PHOSPHOLIPASE A1"/>
    <property type="match status" value="1"/>
</dbReference>
<proteinExistence type="inferred from homology"/>
<evidence type="ECO:0000256" key="12">
    <source>
        <dbReference type="ARBA" id="ARBA00023098"/>
    </source>
</evidence>
<protein>
    <recommendedName>
        <fullName evidence="17">Phospholipase A1</fullName>
        <ecNumber evidence="17">3.1.1.32</ecNumber>
        <ecNumber evidence="17">3.1.1.4</ecNumber>
    </recommendedName>
    <alternativeName>
        <fullName evidence="17">Phosphatidylcholine 1-acylhydrolase</fullName>
    </alternativeName>
</protein>
<comment type="cofactor">
    <cofactor evidence="17">
        <name>Ca(2+)</name>
        <dbReference type="ChEBI" id="CHEBI:29108"/>
    </cofactor>
    <text evidence="17">Binds 1 Ca(2+) ion per monomer. In the dimeric form the Ca(2+) is bound by different amino acids with binding of each Ca(2+) shared with ligands coming from each monomer. The Ca(2+) ion may have a role in catalysis.</text>
</comment>
<keyword evidence="5" id="KW-1134">Transmembrane beta strand</keyword>
<organism evidence="18 19">
    <name type="scientific">Thauera aromatica K172</name>
    <dbReference type="NCBI Taxonomy" id="44139"/>
    <lineage>
        <taxon>Bacteria</taxon>
        <taxon>Pseudomonadati</taxon>
        <taxon>Pseudomonadota</taxon>
        <taxon>Betaproteobacteria</taxon>
        <taxon>Rhodocyclales</taxon>
        <taxon>Zoogloeaceae</taxon>
        <taxon>Thauera</taxon>
    </lineage>
</organism>
<feature type="active site" description="Nucleophile" evidence="15">
    <location>
        <position position="256"/>
    </location>
</feature>
<evidence type="ECO:0000256" key="15">
    <source>
        <dbReference type="PIRSR" id="PIRSR603187-1"/>
    </source>
</evidence>
<feature type="binding site" description="in dimeric form" evidence="16">
    <location>
        <position position="264"/>
    </location>
    <ligand>
        <name>Ca(2+)</name>
        <dbReference type="ChEBI" id="CHEBI:29108"/>
        <label>1</label>
    </ligand>
</feature>
<keyword evidence="9 17" id="KW-0378">Hydrolase</keyword>
<comment type="function">
    <text evidence="17">Hydrolysis of phosphatidylcholine with phospholipase A2 (EC 3.1.1.4) and phospholipase A1 (EC 3.1.1.32) activities.</text>
</comment>
<dbReference type="GO" id="GO:0016042">
    <property type="term" value="P:lipid catabolic process"/>
    <property type="evidence" value="ECO:0007669"/>
    <property type="project" value="UniProtKB-KW"/>
</dbReference>
<dbReference type="PANTHER" id="PTHR40457:SF1">
    <property type="entry name" value="PHOSPHOLIPASE A1"/>
    <property type="match status" value="1"/>
</dbReference>
<evidence type="ECO:0000313" key="19">
    <source>
        <dbReference type="Proteomes" id="UP000241885"/>
    </source>
</evidence>
<dbReference type="Proteomes" id="UP000241885">
    <property type="component" value="Chromosome"/>
</dbReference>
<dbReference type="GO" id="GO:0004623">
    <property type="term" value="F:phospholipase A2 activity"/>
    <property type="evidence" value="ECO:0007669"/>
    <property type="project" value="UniProtKB-EC"/>
</dbReference>
<comment type="catalytic activity">
    <reaction evidence="2 17">
        <text>a 1,2-diacyl-sn-glycero-3-phosphocholine + H2O = a 1-acyl-sn-glycero-3-phosphocholine + a fatty acid + H(+)</text>
        <dbReference type="Rhea" id="RHEA:15801"/>
        <dbReference type="ChEBI" id="CHEBI:15377"/>
        <dbReference type="ChEBI" id="CHEBI:15378"/>
        <dbReference type="ChEBI" id="CHEBI:28868"/>
        <dbReference type="ChEBI" id="CHEBI:57643"/>
        <dbReference type="ChEBI" id="CHEBI:58168"/>
        <dbReference type="EC" id="3.1.1.4"/>
    </reaction>
</comment>
<gene>
    <name evidence="18" type="ORF">Tharo_2457</name>
</gene>
<dbReference type="KEGG" id="tak:Tharo_2457"/>
<keyword evidence="10 16" id="KW-0106">Calcium</keyword>
<comment type="subunit">
    <text evidence="4 17">Homodimer; dimerization is reversible, and the dimeric form is the active one.</text>
</comment>
<accession>A0A2R4BQ60</accession>
<keyword evidence="12 17" id="KW-0443">Lipid metabolism</keyword>
<feature type="signal peptide" evidence="17">
    <location>
        <begin position="1"/>
        <end position="26"/>
    </location>
</feature>
<comment type="similarity">
    <text evidence="3 17">Belongs to the phospholipase A1 family.</text>
</comment>
<dbReference type="GO" id="GO:0008970">
    <property type="term" value="F:phospholipase A1 activity"/>
    <property type="evidence" value="ECO:0007669"/>
    <property type="project" value="UniProtKB-EC"/>
</dbReference>
<evidence type="ECO:0000256" key="17">
    <source>
        <dbReference type="RuleBase" id="RU366027"/>
    </source>
</evidence>
<evidence type="ECO:0000256" key="10">
    <source>
        <dbReference type="ARBA" id="ARBA00022837"/>
    </source>
</evidence>
<keyword evidence="19" id="KW-1185">Reference proteome</keyword>
<evidence type="ECO:0000256" key="13">
    <source>
        <dbReference type="ARBA" id="ARBA00023136"/>
    </source>
</evidence>
<feature type="active site" description="Proton acceptor" evidence="15">
    <location>
        <position position="254"/>
    </location>
</feature>
<evidence type="ECO:0000313" key="18">
    <source>
        <dbReference type="EMBL" id="AVR89354.1"/>
    </source>
</evidence>
<evidence type="ECO:0000256" key="3">
    <source>
        <dbReference type="ARBA" id="ARBA00010525"/>
    </source>
</evidence>